<reference evidence="2" key="2">
    <citation type="submission" date="2021-09" db="EMBL/GenBank/DDBJ databases">
        <authorList>
            <person name="Jia N."/>
            <person name="Wang J."/>
            <person name="Shi W."/>
            <person name="Du L."/>
            <person name="Sun Y."/>
            <person name="Zhan W."/>
            <person name="Jiang J."/>
            <person name="Wang Q."/>
            <person name="Zhang B."/>
            <person name="Ji P."/>
            <person name="Sakyi L.B."/>
            <person name="Cui X."/>
            <person name="Yuan T."/>
            <person name="Jiang B."/>
            <person name="Yang W."/>
            <person name="Lam T.T.-Y."/>
            <person name="Chang Q."/>
            <person name="Ding S."/>
            <person name="Wang X."/>
            <person name="Zhu J."/>
            <person name="Ruan X."/>
            <person name="Zhao L."/>
            <person name="Wei J."/>
            <person name="Que T."/>
            <person name="Du C."/>
            <person name="Cheng J."/>
            <person name="Dai P."/>
            <person name="Han X."/>
            <person name="Huang E."/>
            <person name="Gao Y."/>
            <person name="Liu J."/>
            <person name="Shao H."/>
            <person name="Ye R."/>
            <person name="Li L."/>
            <person name="Wei W."/>
            <person name="Wang X."/>
            <person name="Wang C."/>
            <person name="Huo Q."/>
            <person name="Li W."/>
            <person name="Guo W."/>
            <person name="Chen H."/>
            <person name="Chen S."/>
            <person name="Zhou L."/>
            <person name="Zhou L."/>
            <person name="Ni X."/>
            <person name="Tian J."/>
            <person name="Zhou Y."/>
            <person name="Sheng Y."/>
            <person name="Liu T."/>
            <person name="Pan Y."/>
            <person name="Xia L."/>
            <person name="Li J."/>
            <person name="Zhao F."/>
            <person name="Cao W."/>
        </authorList>
    </citation>
    <scope>NUCLEOTIDE SEQUENCE</scope>
    <source>
        <strain evidence="2">Rsan-2018</strain>
        <tissue evidence="2">Larvae</tissue>
    </source>
</reference>
<dbReference type="GO" id="GO:0016887">
    <property type="term" value="F:ATP hydrolysis activity"/>
    <property type="evidence" value="ECO:0007669"/>
    <property type="project" value="InterPro"/>
</dbReference>
<accession>A0A9D4PN83</accession>
<protein>
    <recommendedName>
        <fullName evidence="1">ABC transporter domain-containing protein</fullName>
    </recommendedName>
</protein>
<sequence>MHDQYAVGEVTLEDCSFAWCKRDQKVDSPALDGMNLLVESGSLVGIVGTVGSGKTSLLSAIVGDMRHLSGSVSLNVSVCTRLVLRYYHCMSQRYSVELMGSQLKPAHELAT</sequence>
<evidence type="ECO:0000259" key="1">
    <source>
        <dbReference type="Pfam" id="PF00005"/>
    </source>
</evidence>
<dbReference type="GO" id="GO:0005524">
    <property type="term" value="F:ATP binding"/>
    <property type="evidence" value="ECO:0007669"/>
    <property type="project" value="InterPro"/>
</dbReference>
<organism evidence="2 3">
    <name type="scientific">Rhipicephalus sanguineus</name>
    <name type="common">Brown dog tick</name>
    <name type="synonym">Ixodes sanguineus</name>
    <dbReference type="NCBI Taxonomy" id="34632"/>
    <lineage>
        <taxon>Eukaryota</taxon>
        <taxon>Metazoa</taxon>
        <taxon>Ecdysozoa</taxon>
        <taxon>Arthropoda</taxon>
        <taxon>Chelicerata</taxon>
        <taxon>Arachnida</taxon>
        <taxon>Acari</taxon>
        <taxon>Parasitiformes</taxon>
        <taxon>Ixodida</taxon>
        <taxon>Ixodoidea</taxon>
        <taxon>Ixodidae</taxon>
        <taxon>Rhipicephalinae</taxon>
        <taxon>Rhipicephalus</taxon>
        <taxon>Rhipicephalus</taxon>
    </lineage>
</organism>
<name>A0A9D4PN83_RHISA</name>
<dbReference type="Pfam" id="PF00005">
    <property type="entry name" value="ABC_tran"/>
    <property type="match status" value="1"/>
</dbReference>
<keyword evidence="3" id="KW-1185">Reference proteome</keyword>
<dbReference type="Gene3D" id="3.40.50.300">
    <property type="entry name" value="P-loop containing nucleotide triphosphate hydrolases"/>
    <property type="match status" value="1"/>
</dbReference>
<dbReference type="VEuPathDB" id="VectorBase:RSAN_049512"/>
<evidence type="ECO:0000313" key="3">
    <source>
        <dbReference type="Proteomes" id="UP000821837"/>
    </source>
</evidence>
<dbReference type="AlphaFoldDB" id="A0A9D4PN83"/>
<dbReference type="SUPFAM" id="SSF52540">
    <property type="entry name" value="P-loop containing nucleoside triphosphate hydrolases"/>
    <property type="match status" value="1"/>
</dbReference>
<gene>
    <name evidence="2" type="ORF">HPB52_012014</name>
</gene>
<dbReference type="EMBL" id="JABSTV010001252">
    <property type="protein sequence ID" value="KAH7947450.1"/>
    <property type="molecule type" value="Genomic_DNA"/>
</dbReference>
<feature type="domain" description="ABC transporter" evidence="1">
    <location>
        <begin position="31"/>
        <end position="81"/>
    </location>
</feature>
<dbReference type="InterPro" id="IPR027417">
    <property type="entry name" value="P-loop_NTPase"/>
</dbReference>
<reference evidence="2" key="1">
    <citation type="journal article" date="2020" name="Cell">
        <title>Large-Scale Comparative Analyses of Tick Genomes Elucidate Their Genetic Diversity and Vector Capacities.</title>
        <authorList>
            <consortium name="Tick Genome and Microbiome Consortium (TIGMIC)"/>
            <person name="Jia N."/>
            <person name="Wang J."/>
            <person name="Shi W."/>
            <person name="Du L."/>
            <person name="Sun Y."/>
            <person name="Zhan W."/>
            <person name="Jiang J.F."/>
            <person name="Wang Q."/>
            <person name="Zhang B."/>
            <person name="Ji P."/>
            <person name="Bell-Sakyi L."/>
            <person name="Cui X.M."/>
            <person name="Yuan T.T."/>
            <person name="Jiang B.G."/>
            <person name="Yang W.F."/>
            <person name="Lam T.T."/>
            <person name="Chang Q.C."/>
            <person name="Ding S.J."/>
            <person name="Wang X.J."/>
            <person name="Zhu J.G."/>
            <person name="Ruan X.D."/>
            <person name="Zhao L."/>
            <person name="Wei J.T."/>
            <person name="Ye R.Z."/>
            <person name="Que T.C."/>
            <person name="Du C.H."/>
            <person name="Zhou Y.H."/>
            <person name="Cheng J.X."/>
            <person name="Dai P.F."/>
            <person name="Guo W.B."/>
            <person name="Han X.H."/>
            <person name="Huang E.J."/>
            <person name="Li L.F."/>
            <person name="Wei W."/>
            <person name="Gao Y.C."/>
            <person name="Liu J.Z."/>
            <person name="Shao H.Z."/>
            <person name="Wang X."/>
            <person name="Wang C.C."/>
            <person name="Yang T.C."/>
            <person name="Huo Q.B."/>
            <person name="Li W."/>
            <person name="Chen H.Y."/>
            <person name="Chen S.E."/>
            <person name="Zhou L.G."/>
            <person name="Ni X.B."/>
            <person name="Tian J.H."/>
            <person name="Sheng Y."/>
            <person name="Liu T."/>
            <person name="Pan Y.S."/>
            <person name="Xia L.Y."/>
            <person name="Li J."/>
            <person name="Zhao F."/>
            <person name="Cao W.C."/>
        </authorList>
    </citation>
    <scope>NUCLEOTIDE SEQUENCE</scope>
    <source>
        <strain evidence="2">Rsan-2018</strain>
    </source>
</reference>
<proteinExistence type="predicted"/>
<evidence type="ECO:0000313" key="2">
    <source>
        <dbReference type="EMBL" id="KAH7947450.1"/>
    </source>
</evidence>
<comment type="caution">
    <text evidence="2">The sequence shown here is derived from an EMBL/GenBank/DDBJ whole genome shotgun (WGS) entry which is preliminary data.</text>
</comment>
<dbReference type="InterPro" id="IPR003439">
    <property type="entry name" value="ABC_transporter-like_ATP-bd"/>
</dbReference>
<dbReference type="Proteomes" id="UP000821837">
    <property type="component" value="Chromosome 6"/>
</dbReference>